<sequence length="54" mass="6102">GDIAYTSGISEIYPPNIPVAQIVSIRKEQNQPFQTVVVEILGEIYDFDFVFIVQ</sequence>
<dbReference type="AlphaFoldDB" id="A0A382VX86"/>
<feature type="domain" description="Rod shape-determining protein MreC beta-barrel core" evidence="1">
    <location>
        <begin position="1"/>
        <end position="54"/>
    </location>
</feature>
<feature type="non-terminal residue" evidence="2">
    <location>
        <position position="1"/>
    </location>
</feature>
<dbReference type="Pfam" id="PF04085">
    <property type="entry name" value="MreC"/>
    <property type="match status" value="1"/>
</dbReference>
<evidence type="ECO:0000313" key="2">
    <source>
        <dbReference type="EMBL" id="SVD51113.1"/>
    </source>
</evidence>
<dbReference type="InterPro" id="IPR055342">
    <property type="entry name" value="MreC_beta-barrel_core"/>
</dbReference>
<proteinExistence type="predicted"/>
<gene>
    <name evidence="2" type="ORF">METZ01_LOCUS403967</name>
</gene>
<dbReference type="InterPro" id="IPR042175">
    <property type="entry name" value="Cell/Rod_MreC_2"/>
</dbReference>
<name>A0A382VX86_9ZZZZ</name>
<dbReference type="Gene3D" id="2.40.10.350">
    <property type="entry name" value="Rod shape-determining protein MreC, domain 2"/>
    <property type="match status" value="1"/>
</dbReference>
<evidence type="ECO:0000259" key="1">
    <source>
        <dbReference type="Pfam" id="PF04085"/>
    </source>
</evidence>
<dbReference type="EMBL" id="UINC01155327">
    <property type="protein sequence ID" value="SVD51113.1"/>
    <property type="molecule type" value="Genomic_DNA"/>
</dbReference>
<reference evidence="2" key="1">
    <citation type="submission" date="2018-05" db="EMBL/GenBank/DDBJ databases">
        <authorList>
            <person name="Lanie J.A."/>
            <person name="Ng W.-L."/>
            <person name="Kazmierczak K.M."/>
            <person name="Andrzejewski T.M."/>
            <person name="Davidsen T.M."/>
            <person name="Wayne K.J."/>
            <person name="Tettelin H."/>
            <person name="Glass J.I."/>
            <person name="Rusch D."/>
            <person name="Podicherti R."/>
            <person name="Tsui H.-C.T."/>
            <person name="Winkler M.E."/>
        </authorList>
    </citation>
    <scope>NUCLEOTIDE SEQUENCE</scope>
</reference>
<organism evidence="2">
    <name type="scientific">marine metagenome</name>
    <dbReference type="NCBI Taxonomy" id="408172"/>
    <lineage>
        <taxon>unclassified sequences</taxon>
        <taxon>metagenomes</taxon>
        <taxon>ecological metagenomes</taxon>
    </lineage>
</organism>
<protein>
    <recommendedName>
        <fullName evidence="1">Rod shape-determining protein MreC beta-barrel core domain-containing protein</fullName>
    </recommendedName>
</protein>
<accession>A0A382VX86</accession>